<evidence type="ECO:0000256" key="2">
    <source>
        <dbReference type="ARBA" id="ARBA00023242"/>
    </source>
</evidence>
<comment type="subcellular location">
    <subcellularLocation>
        <location evidence="1">Nucleus</location>
        <location evidence="1">Nucleolus</location>
    </subcellularLocation>
</comment>
<sequence>MDLRFIPDDMDFDEEPHDVCEKLPNLQEYKPRIFETTALQNAKVKLTWDDTAEERKEFNEKLAQGKLTELSQEDLKKFIAYSSEEEEEKGPSAELGGAEDSKSEGSDEEGPKSSIDKYRNLLNEIKEKEQHQKMSKVERELSWGIMTGKDENSNESSEDEKNSSLTPFEKLVEKKKQKQKKRREEIKQKYSRDSTDDSSDDIPEGIDMSDPYFAEEFAGGNFAPLKDPKKSQKKKKEQEAEEKAAQEEEEKQAAELSLLLDEKEEGKSHFSLKKIQSAEAETKKRKRKKLLKKSKAQIAEAKAKKATEDDFKINVDDERFSAVFTSHLYNIDPTDPNFKKTRAMDVLIEEKLKRKQEGA</sequence>
<accession>A0A1B0F051</accession>
<dbReference type="EnsemblMetazoa" id="PPAI009801-RA">
    <property type="protein sequence ID" value="PPAI009801-PA"/>
    <property type="gene ID" value="PPAI009801"/>
</dbReference>
<evidence type="ECO:0000256" key="1">
    <source>
        <dbReference type="ARBA" id="ARBA00004604"/>
    </source>
</evidence>
<feature type="compositionally biased region" description="Basic and acidic residues" evidence="3">
    <location>
        <begin position="99"/>
        <end position="141"/>
    </location>
</feature>
<proteinExistence type="predicted"/>
<evidence type="ECO:0000313" key="5">
    <source>
        <dbReference type="Proteomes" id="UP000092462"/>
    </source>
</evidence>
<feature type="compositionally biased region" description="Basic and acidic residues" evidence="3">
    <location>
        <begin position="226"/>
        <end position="246"/>
    </location>
</feature>
<dbReference type="GO" id="GO:0006364">
    <property type="term" value="P:rRNA processing"/>
    <property type="evidence" value="ECO:0007669"/>
    <property type="project" value="InterPro"/>
</dbReference>
<protein>
    <submittedName>
        <fullName evidence="4">Uncharacterized protein</fullName>
    </submittedName>
</protein>
<dbReference type="PANTHER" id="PTHR12202">
    <property type="entry name" value="ESF1 HOMOLOG"/>
    <property type="match status" value="1"/>
</dbReference>
<dbReference type="InterPro" id="IPR039754">
    <property type="entry name" value="Esf1"/>
</dbReference>
<dbReference type="AlphaFoldDB" id="A0A1B0F051"/>
<dbReference type="VEuPathDB" id="VectorBase:PPAPM1_010974"/>
<dbReference type="InterPro" id="IPR012580">
    <property type="entry name" value="NUC153"/>
</dbReference>
<evidence type="ECO:0000313" key="4">
    <source>
        <dbReference type="EnsemblMetazoa" id="PPAI009801-PA"/>
    </source>
</evidence>
<dbReference type="GO" id="GO:0005730">
    <property type="term" value="C:nucleolus"/>
    <property type="evidence" value="ECO:0007669"/>
    <property type="project" value="UniProtKB-SubCell"/>
</dbReference>
<reference evidence="4" key="1">
    <citation type="submission" date="2022-08" db="UniProtKB">
        <authorList>
            <consortium name="EnsemblMetazoa"/>
        </authorList>
    </citation>
    <scope>IDENTIFICATION</scope>
    <source>
        <strain evidence="4">Israel</strain>
    </source>
</reference>
<dbReference type="VEuPathDB" id="VectorBase:PPAI009801"/>
<keyword evidence="5" id="KW-1185">Reference proteome</keyword>
<name>A0A1B0F051_PHLPP</name>
<keyword evidence="2" id="KW-0539">Nucleus</keyword>
<dbReference type="GO" id="GO:0003723">
    <property type="term" value="F:RNA binding"/>
    <property type="evidence" value="ECO:0007669"/>
    <property type="project" value="TreeGrafter"/>
</dbReference>
<feature type="region of interest" description="Disordered" evidence="3">
    <location>
        <begin position="78"/>
        <end position="291"/>
    </location>
</feature>
<organism evidence="4 5">
    <name type="scientific">Phlebotomus papatasi</name>
    <name type="common">Sandfly</name>
    <dbReference type="NCBI Taxonomy" id="29031"/>
    <lineage>
        <taxon>Eukaryota</taxon>
        <taxon>Metazoa</taxon>
        <taxon>Ecdysozoa</taxon>
        <taxon>Arthropoda</taxon>
        <taxon>Hexapoda</taxon>
        <taxon>Insecta</taxon>
        <taxon>Pterygota</taxon>
        <taxon>Neoptera</taxon>
        <taxon>Endopterygota</taxon>
        <taxon>Diptera</taxon>
        <taxon>Nematocera</taxon>
        <taxon>Psychodoidea</taxon>
        <taxon>Psychodidae</taxon>
        <taxon>Phlebotomus</taxon>
        <taxon>Phlebotomus</taxon>
    </lineage>
</organism>
<dbReference type="Proteomes" id="UP000092462">
    <property type="component" value="Unassembled WGS sequence"/>
</dbReference>
<feature type="compositionally biased region" description="Basic and acidic residues" evidence="3">
    <location>
        <begin position="182"/>
        <end position="195"/>
    </location>
</feature>
<dbReference type="EMBL" id="AJVK01080082">
    <property type="status" value="NOT_ANNOTATED_CDS"/>
    <property type="molecule type" value="Genomic_DNA"/>
</dbReference>
<evidence type="ECO:0000256" key="3">
    <source>
        <dbReference type="SAM" id="MobiDB-lite"/>
    </source>
</evidence>
<dbReference type="Pfam" id="PF08159">
    <property type="entry name" value="NUC153"/>
    <property type="match status" value="1"/>
</dbReference>
<dbReference type="PANTHER" id="PTHR12202:SF0">
    <property type="entry name" value="ESF1 HOMOLOG"/>
    <property type="match status" value="1"/>
</dbReference>